<keyword evidence="1" id="KW-0997">Cell inner membrane</keyword>
<comment type="cofactor">
    <cofactor evidence="1 2">
        <name>Mg(2+)</name>
        <dbReference type="ChEBI" id="CHEBI:18420"/>
    </cofactor>
</comment>
<feature type="binding site" evidence="1">
    <location>
        <position position="86"/>
    </location>
    <ligand>
        <name>Mg(2+)</name>
        <dbReference type="ChEBI" id="CHEBI:18420"/>
        <label>2</label>
    </ligand>
</feature>
<dbReference type="OrthoDB" id="9785695at2"/>
<dbReference type="AlphaFoldDB" id="A0A1I1V6G3"/>
<feature type="binding site" evidence="2">
    <location>
        <position position="86"/>
    </location>
    <ligand>
        <name>Mg(2+)</name>
        <dbReference type="ChEBI" id="CHEBI:18420"/>
        <label>1</label>
        <note>catalytic</note>
    </ligand>
</feature>
<comment type="function">
    <text evidence="1">Converts adenosine-3',5'-bisphosphate (PAP) to AMP.</text>
</comment>
<feature type="binding site" evidence="2">
    <location>
        <position position="212"/>
    </location>
    <ligand>
        <name>Mg(2+)</name>
        <dbReference type="ChEBI" id="CHEBI:18420"/>
        <label>1</label>
        <note>catalytic</note>
    </ligand>
</feature>
<evidence type="ECO:0000313" key="3">
    <source>
        <dbReference type="EMBL" id="SFD78469.1"/>
    </source>
</evidence>
<dbReference type="InterPro" id="IPR006240">
    <property type="entry name" value="CysQ"/>
</dbReference>
<protein>
    <recommendedName>
        <fullName evidence="1">3'(2'),5'-bisphosphate nucleotidase CysQ</fullName>
        <ecNumber evidence="1">3.1.3.7</ecNumber>
    </recommendedName>
    <alternativeName>
        <fullName evidence="1">3'(2'),5-bisphosphonucleoside 3'(2')-phosphohydrolase</fullName>
    </alternativeName>
    <alternativeName>
        <fullName evidence="1">3'-phosphoadenosine 5'-phosphate phosphatase</fullName>
        <shortName evidence="1">PAP phosphatase</shortName>
    </alternativeName>
</protein>
<dbReference type="GO" id="GO:0000103">
    <property type="term" value="P:sulfate assimilation"/>
    <property type="evidence" value="ECO:0007669"/>
    <property type="project" value="TreeGrafter"/>
</dbReference>
<dbReference type="NCBIfam" id="TIGR01331">
    <property type="entry name" value="bisphos_cysQ"/>
    <property type="match status" value="1"/>
</dbReference>
<feature type="binding site" evidence="2">
    <location>
        <position position="66"/>
    </location>
    <ligand>
        <name>Mg(2+)</name>
        <dbReference type="ChEBI" id="CHEBI:18420"/>
        <label>1</label>
        <note>catalytic</note>
    </ligand>
</feature>
<evidence type="ECO:0000256" key="2">
    <source>
        <dbReference type="PIRSR" id="PIRSR600760-2"/>
    </source>
</evidence>
<keyword evidence="1" id="KW-0378">Hydrolase</keyword>
<dbReference type="Pfam" id="PF00459">
    <property type="entry name" value="Inositol_P"/>
    <property type="match status" value="1"/>
</dbReference>
<dbReference type="InterPro" id="IPR000760">
    <property type="entry name" value="Inositol_monophosphatase-like"/>
</dbReference>
<dbReference type="Gene3D" id="3.40.190.80">
    <property type="match status" value="1"/>
</dbReference>
<comment type="subcellular location">
    <subcellularLocation>
        <location evidence="1">Cell inner membrane</location>
        <topology evidence="1">Peripheral membrane protein</topology>
        <orientation evidence="1">Cytoplasmic side</orientation>
    </subcellularLocation>
</comment>
<keyword evidence="1 2" id="KW-0460">Magnesium</keyword>
<gene>
    <name evidence="1" type="primary">cysQ</name>
    <name evidence="3" type="ORF">SAMN02745724_05434</name>
</gene>
<dbReference type="RefSeq" id="WP_091991980.1">
    <property type="nucleotide sequence ID" value="NZ_FOLO01000112.1"/>
</dbReference>
<dbReference type="CDD" id="cd01638">
    <property type="entry name" value="CysQ"/>
    <property type="match status" value="1"/>
</dbReference>
<comment type="similarity">
    <text evidence="1">Belongs to the inositol monophosphatase superfamily. CysQ family.</text>
</comment>
<dbReference type="SUPFAM" id="SSF56655">
    <property type="entry name" value="Carbohydrate phosphatase"/>
    <property type="match status" value="1"/>
</dbReference>
<evidence type="ECO:0000256" key="1">
    <source>
        <dbReference type="HAMAP-Rule" id="MF_02095"/>
    </source>
</evidence>
<dbReference type="InterPro" id="IPR050725">
    <property type="entry name" value="CysQ/Inositol_MonoPase"/>
</dbReference>
<dbReference type="HAMAP" id="MF_02095">
    <property type="entry name" value="CysQ"/>
    <property type="match status" value="1"/>
</dbReference>
<keyword evidence="1" id="KW-1003">Cell membrane</keyword>
<dbReference type="GO" id="GO:0008441">
    <property type="term" value="F:3'(2'),5'-bisphosphate nucleotidase activity"/>
    <property type="evidence" value="ECO:0007669"/>
    <property type="project" value="UniProtKB-UniRule"/>
</dbReference>
<feature type="binding site" evidence="1">
    <location>
        <position position="212"/>
    </location>
    <ligand>
        <name>Mg(2+)</name>
        <dbReference type="ChEBI" id="CHEBI:18420"/>
        <label>2</label>
    </ligand>
</feature>
<dbReference type="EMBL" id="FOLO01000112">
    <property type="protein sequence ID" value="SFD78469.1"/>
    <property type="molecule type" value="Genomic_DNA"/>
</dbReference>
<dbReference type="STRING" id="1123010.SAMN02745724_05434"/>
<dbReference type="Gene3D" id="3.30.540.10">
    <property type="entry name" value="Fructose-1,6-Bisphosphatase, subunit A, domain 1"/>
    <property type="match status" value="1"/>
</dbReference>
<comment type="catalytic activity">
    <reaction evidence="1">
        <text>adenosine 3',5'-bisphosphate + H2O = AMP + phosphate</text>
        <dbReference type="Rhea" id="RHEA:10040"/>
        <dbReference type="ChEBI" id="CHEBI:15377"/>
        <dbReference type="ChEBI" id="CHEBI:43474"/>
        <dbReference type="ChEBI" id="CHEBI:58343"/>
        <dbReference type="ChEBI" id="CHEBI:456215"/>
        <dbReference type="EC" id="3.1.3.7"/>
    </reaction>
</comment>
<sequence length="271" mass="30680">MQSFLEPCIKIAQEAGQVIMEIYDQEDIGEQQKSDDTPVTRADIAANKVLIEGLMKLTPNIPIMSEESRIPPLNERQNWTRYWLLDPMDGTGEFILKSGDFAVNIALIENNKPILGIIHWPVNNTTYFACASFGSFKREHNNPCNKDQKLQVIKHEKLTLAVSRRQNISVVSCYLDRDFDTIAVGSCSLKACIVAEGKADCFLRIGPTGEWDTGASQVIVEQAGGEIKSAEFEDISYNQREITENPDFIVMGHNDWPWKEMITPHRRTEFL</sequence>
<dbReference type="Proteomes" id="UP000198862">
    <property type="component" value="Unassembled WGS sequence"/>
</dbReference>
<evidence type="ECO:0000313" key="4">
    <source>
        <dbReference type="Proteomes" id="UP000198862"/>
    </source>
</evidence>
<reference evidence="3 4" key="1">
    <citation type="submission" date="2016-10" db="EMBL/GenBank/DDBJ databases">
        <authorList>
            <person name="de Groot N.N."/>
        </authorList>
    </citation>
    <scope>NUCLEOTIDE SEQUENCE [LARGE SCALE GENOMIC DNA]</scope>
    <source>
        <strain evidence="3 4">DSM 6059</strain>
    </source>
</reference>
<feature type="binding site" evidence="1">
    <location>
        <position position="212"/>
    </location>
    <ligand>
        <name>substrate</name>
    </ligand>
</feature>
<dbReference type="EC" id="3.1.3.7" evidence="1"/>
<dbReference type="PANTHER" id="PTHR43028">
    <property type="entry name" value="3'(2'),5'-BISPHOSPHATE NUCLEOTIDASE 1"/>
    <property type="match status" value="1"/>
</dbReference>
<keyword evidence="1 2" id="KW-0479">Metal-binding</keyword>
<feature type="binding site" evidence="1">
    <location>
        <position position="86"/>
    </location>
    <ligand>
        <name>Mg(2+)</name>
        <dbReference type="ChEBI" id="CHEBI:18420"/>
        <label>1</label>
    </ligand>
</feature>
<feature type="binding site" evidence="1">
    <location>
        <position position="66"/>
    </location>
    <ligand>
        <name>Mg(2+)</name>
        <dbReference type="ChEBI" id="CHEBI:18420"/>
        <label>1</label>
    </ligand>
</feature>
<comment type="caution">
    <text evidence="1">Lacks conserved residue(s) required for the propagation of feature annotation.</text>
</comment>
<name>A0A1I1V6G3_9GAMM</name>
<keyword evidence="4" id="KW-1185">Reference proteome</keyword>
<dbReference type="GO" id="GO:0050427">
    <property type="term" value="P:3'-phosphoadenosine 5'-phosphosulfate metabolic process"/>
    <property type="evidence" value="ECO:0007669"/>
    <property type="project" value="TreeGrafter"/>
</dbReference>
<organism evidence="3 4">
    <name type="scientific">Pseudoalteromonas denitrificans DSM 6059</name>
    <dbReference type="NCBI Taxonomy" id="1123010"/>
    <lineage>
        <taxon>Bacteria</taxon>
        <taxon>Pseudomonadati</taxon>
        <taxon>Pseudomonadota</taxon>
        <taxon>Gammaproteobacteria</taxon>
        <taxon>Alteromonadales</taxon>
        <taxon>Pseudoalteromonadaceae</taxon>
        <taxon>Pseudoalteromonas</taxon>
    </lineage>
</organism>
<feature type="binding site" evidence="2">
    <location>
        <position position="89"/>
    </location>
    <ligand>
        <name>Mg(2+)</name>
        <dbReference type="ChEBI" id="CHEBI:18420"/>
        <label>1</label>
        <note>catalytic</note>
    </ligand>
</feature>
<feature type="binding site" evidence="1">
    <location>
        <position position="66"/>
    </location>
    <ligand>
        <name>substrate</name>
    </ligand>
</feature>
<accession>A0A1I1V6G3</accession>
<keyword evidence="1" id="KW-0472">Membrane</keyword>
<dbReference type="GO" id="GO:0000287">
    <property type="term" value="F:magnesium ion binding"/>
    <property type="evidence" value="ECO:0007669"/>
    <property type="project" value="UniProtKB-UniRule"/>
</dbReference>
<dbReference type="PANTHER" id="PTHR43028:SF7">
    <property type="entry name" value="3'(2'),5'-BISPHOSPHATE NUCLEOTIDASE CYSQ"/>
    <property type="match status" value="1"/>
</dbReference>
<feature type="binding site" evidence="1">
    <location>
        <position position="89"/>
    </location>
    <ligand>
        <name>Mg(2+)</name>
        <dbReference type="ChEBI" id="CHEBI:18420"/>
        <label>2</label>
    </ligand>
</feature>
<dbReference type="GO" id="GO:0005886">
    <property type="term" value="C:plasma membrane"/>
    <property type="evidence" value="ECO:0007669"/>
    <property type="project" value="UniProtKB-SubCell"/>
</dbReference>
<proteinExistence type="inferred from homology"/>